<dbReference type="PANTHER" id="PTHR30514">
    <property type="entry name" value="GLUCOKINASE"/>
    <property type="match status" value="1"/>
</dbReference>
<reference evidence="6 7" key="1">
    <citation type="submission" date="2020-07" db="EMBL/GenBank/DDBJ databases">
        <title>Sequencing the genomes of 1000 actinobacteria strains.</title>
        <authorList>
            <person name="Klenk H.-P."/>
        </authorList>
    </citation>
    <scope>NUCLEOTIDE SEQUENCE [LARGE SCALE GENOMIC DNA]</scope>
    <source>
        <strain evidence="6 7">DSM 102047</strain>
    </source>
</reference>
<evidence type="ECO:0000256" key="2">
    <source>
        <dbReference type="ARBA" id="ARBA00023125"/>
    </source>
</evidence>
<evidence type="ECO:0000259" key="4">
    <source>
        <dbReference type="PROSITE" id="PS51071"/>
    </source>
</evidence>
<dbReference type="InterPro" id="IPR047640">
    <property type="entry name" value="RpiR-like"/>
</dbReference>
<organism evidence="6 7">
    <name type="scientific">Psychromicrobium silvestre</name>
    <dbReference type="NCBI Taxonomy" id="1645614"/>
    <lineage>
        <taxon>Bacteria</taxon>
        <taxon>Bacillati</taxon>
        <taxon>Actinomycetota</taxon>
        <taxon>Actinomycetes</taxon>
        <taxon>Micrococcales</taxon>
        <taxon>Micrococcaceae</taxon>
        <taxon>Psychromicrobium</taxon>
    </lineage>
</organism>
<dbReference type="SUPFAM" id="SSF46689">
    <property type="entry name" value="Homeodomain-like"/>
    <property type="match status" value="1"/>
</dbReference>
<evidence type="ECO:0000313" key="7">
    <source>
        <dbReference type="Proteomes" id="UP000521748"/>
    </source>
</evidence>
<dbReference type="InterPro" id="IPR009057">
    <property type="entry name" value="Homeodomain-like_sf"/>
</dbReference>
<dbReference type="GO" id="GO:1901135">
    <property type="term" value="P:carbohydrate derivative metabolic process"/>
    <property type="evidence" value="ECO:0007669"/>
    <property type="project" value="InterPro"/>
</dbReference>
<dbReference type="Pfam" id="PF01418">
    <property type="entry name" value="HTH_6"/>
    <property type="match status" value="1"/>
</dbReference>
<protein>
    <submittedName>
        <fullName evidence="6">DNA-binding MurR/RpiR family transcriptional regulator</fullName>
    </submittedName>
</protein>
<dbReference type="InterPro" id="IPR000281">
    <property type="entry name" value="HTH_RpiR"/>
</dbReference>
<name>A0A7Y9LVK8_9MICC</name>
<keyword evidence="1" id="KW-0805">Transcription regulation</keyword>
<evidence type="ECO:0000256" key="3">
    <source>
        <dbReference type="ARBA" id="ARBA00023163"/>
    </source>
</evidence>
<evidence type="ECO:0000313" key="6">
    <source>
        <dbReference type="EMBL" id="NYE96429.1"/>
    </source>
</evidence>
<dbReference type="GO" id="GO:0003700">
    <property type="term" value="F:DNA-binding transcription factor activity"/>
    <property type="evidence" value="ECO:0007669"/>
    <property type="project" value="InterPro"/>
</dbReference>
<dbReference type="InterPro" id="IPR035472">
    <property type="entry name" value="RpiR-like_SIS"/>
</dbReference>
<dbReference type="SUPFAM" id="SSF53697">
    <property type="entry name" value="SIS domain"/>
    <property type="match status" value="1"/>
</dbReference>
<dbReference type="RefSeq" id="WP_179390084.1">
    <property type="nucleotide sequence ID" value="NZ_JACBYQ010000002.1"/>
</dbReference>
<dbReference type="GO" id="GO:0003677">
    <property type="term" value="F:DNA binding"/>
    <property type="evidence" value="ECO:0007669"/>
    <property type="project" value="UniProtKB-KW"/>
</dbReference>
<dbReference type="Gene3D" id="1.10.10.10">
    <property type="entry name" value="Winged helix-like DNA-binding domain superfamily/Winged helix DNA-binding domain"/>
    <property type="match status" value="1"/>
</dbReference>
<dbReference type="Gene3D" id="3.40.50.10490">
    <property type="entry name" value="Glucose-6-phosphate isomerase like protein, domain 1"/>
    <property type="match status" value="1"/>
</dbReference>
<feature type="domain" description="HTH rpiR-type" evidence="4">
    <location>
        <begin position="1"/>
        <end position="77"/>
    </location>
</feature>
<dbReference type="PROSITE" id="PS51464">
    <property type="entry name" value="SIS"/>
    <property type="match status" value="1"/>
</dbReference>
<dbReference type="InterPro" id="IPR046348">
    <property type="entry name" value="SIS_dom_sf"/>
</dbReference>
<evidence type="ECO:0000259" key="5">
    <source>
        <dbReference type="PROSITE" id="PS51464"/>
    </source>
</evidence>
<dbReference type="PANTHER" id="PTHR30514:SF1">
    <property type="entry name" value="HTH-TYPE TRANSCRIPTIONAL REGULATOR HEXR-RELATED"/>
    <property type="match status" value="1"/>
</dbReference>
<dbReference type="GO" id="GO:0097367">
    <property type="term" value="F:carbohydrate derivative binding"/>
    <property type="evidence" value="ECO:0007669"/>
    <property type="project" value="InterPro"/>
</dbReference>
<keyword evidence="3" id="KW-0804">Transcription</keyword>
<gene>
    <name evidence="6" type="ORF">FHU41_002679</name>
</gene>
<dbReference type="PROSITE" id="PS51071">
    <property type="entry name" value="HTH_RPIR"/>
    <property type="match status" value="1"/>
</dbReference>
<evidence type="ECO:0000256" key="1">
    <source>
        <dbReference type="ARBA" id="ARBA00023015"/>
    </source>
</evidence>
<dbReference type="InterPro" id="IPR001347">
    <property type="entry name" value="SIS_dom"/>
</dbReference>
<keyword evidence="2 6" id="KW-0238">DNA-binding</keyword>
<accession>A0A7Y9LVK8</accession>
<feature type="domain" description="SIS" evidence="5">
    <location>
        <begin position="127"/>
        <end position="267"/>
    </location>
</feature>
<dbReference type="Proteomes" id="UP000521748">
    <property type="component" value="Unassembled WGS sequence"/>
</dbReference>
<dbReference type="CDD" id="cd05013">
    <property type="entry name" value="SIS_RpiR"/>
    <property type="match status" value="1"/>
</dbReference>
<dbReference type="Pfam" id="PF01380">
    <property type="entry name" value="SIS"/>
    <property type="match status" value="1"/>
</dbReference>
<dbReference type="EMBL" id="JACBYQ010000002">
    <property type="protein sequence ID" value="NYE96429.1"/>
    <property type="molecule type" value="Genomic_DNA"/>
</dbReference>
<proteinExistence type="predicted"/>
<comment type="caution">
    <text evidence="6">The sequence shown here is derived from an EMBL/GenBank/DDBJ whole genome shotgun (WGS) entry which is preliminary data.</text>
</comment>
<dbReference type="InterPro" id="IPR036388">
    <property type="entry name" value="WH-like_DNA-bd_sf"/>
</dbReference>
<sequence length="286" mass="31035">MSIQSTIHSLLPTLPPTARRIAELIVADPSVVLRNTISELAQKCQTSEPSVVRFCRTVGFSGYVQLRLALATEIGRETAVEPEPRRFGDDISPTDSLADAVDKVRFTELMAIEETLATVDLDTLGRAAEQLDQAERILLYGIGAGAVVAEDFRYKLSRIGRTAISYPDLHGALMGVALLRPNDMVVAFSHSGETPETVQFLRAAKAAGGASLAMTNVRKSRIVTEADLSLFTVVRETAFRSGAMASRIAQLALVDCLFVAIAQRSYESTINALERTRSAVQQRPGR</sequence>
<dbReference type="AlphaFoldDB" id="A0A7Y9LVK8"/>
<keyword evidence="7" id="KW-1185">Reference proteome</keyword>